<dbReference type="PANTHER" id="PTHR37312">
    <property type="entry name" value="MEMBRANE-BOUND ACYLTRANSFERASE YKRP-RELATED"/>
    <property type="match status" value="1"/>
</dbReference>
<dbReference type="AlphaFoldDB" id="A0A923HLR6"/>
<feature type="transmembrane region" description="Helical" evidence="1">
    <location>
        <begin position="130"/>
        <end position="150"/>
    </location>
</feature>
<keyword evidence="1" id="KW-0472">Membrane</keyword>
<dbReference type="Pfam" id="PF01757">
    <property type="entry name" value="Acyl_transf_3"/>
    <property type="match status" value="1"/>
</dbReference>
<keyword evidence="3" id="KW-0808">Transferase</keyword>
<dbReference type="InterPro" id="IPR052734">
    <property type="entry name" value="Nod_factor_acetyltransferase"/>
</dbReference>
<dbReference type="RefSeq" id="WP_186913992.1">
    <property type="nucleotide sequence ID" value="NZ_JACOFV010000021.1"/>
</dbReference>
<proteinExistence type="predicted"/>
<keyword evidence="1" id="KW-0812">Transmembrane</keyword>
<dbReference type="PANTHER" id="PTHR37312:SF1">
    <property type="entry name" value="MEMBRANE-BOUND ACYLTRANSFERASE YKRP-RELATED"/>
    <property type="match status" value="1"/>
</dbReference>
<feature type="transmembrane region" description="Helical" evidence="1">
    <location>
        <begin position="190"/>
        <end position="212"/>
    </location>
</feature>
<feature type="transmembrane region" description="Helical" evidence="1">
    <location>
        <begin position="156"/>
        <end position="178"/>
    </location>
</feature>
<dbReference type="EMBL" id="JACOFV010000021">
    <property type="protein sequence ID" value="MBC3864047.1"/>
    <property type="molecule type" value="Genomic_DNA"/>
</dbReference>
<protein>
    <submittedName>
        <fullName evidence="3">Acyltransferase family protein</fullName>
    </submittedName>
</protein>
<comment type="caution">
    <text evidence="3">The sequence shown here is derived from an EMBL/GenBank/DDBJ whole genome shotgun (WGS) entry which is preliminary data.</text>
</comment>
<keyword evidence="4" id="KW-1185">Reference proteome</keyword>
<feature type="transmembrane region" description="Helical" evidence="1">
    <location>
        <begin position="268"/>
        <end position="293"/>
    </location>
</feature>
<evidence type="ECO:0000313" key="3">
    <source>
        <dbReference type="EMBL" id="MBC3864047.1"/>
    </source>
</evidence>
<dbReference type="GO" id="GO:0016747">
    <property type="term" value="F:acyltransferase activity, transferring groups other than amino-acyl groups"/>
    <property type="evidence" value="ECO:0007669"/>
    <property type="project" value="InterPro"/>
</dbReference>
<accession>A0A923HLR6</accession>
<evidence type="ECO:0000256" key="1">
    <source>
        <dbReference type="SAM" id="Phobius"/>
    </source>
</evidence>
<evidence type="ECO:0000313" key="4">
    <source>
        <dbReference type="Proteomes" id="UP000634011"/>
    </source>
</evidence>
<reference evidence="3" key="1">
    <citation type="submission" date="2020-08" db="EMBL/GenBank/DDBJ databases">
        <title>Novel species isolated from subtropical streams in China.</title>
        <authorList>
            <person name="Lu H."/>
        </authorList>
    </citation>
    <scope>NUCLEOTIDE SEQUENCE</scope>
    <source>
        <strain evidence="3">KACC 12607</strain>
    </source>
</reference>
<feature type="transmembrane region" description="Helical" evidence="1">
    <location>
        <begin position="20"/>
        <end position="37"/>
    </location>
</feature>
<feature type="transmembrane region" description="Helical" evidence="1">
    <location>
        <begin position="299"/>
        <end position="316"/>
    </location>
</feature>
<feature type="transmembrane region" description="Helical" evidence="1">
    <location>
        <begin position="238"/>
        <end position="256"/>
    </location>
</feature>
<gene>
    <name evidence="3" type="ORF">H8K32_18215</name>
</gene>
<organism evidence="3 4">
    <name type="scientific">Undibacterium jejuense</name>
    <dbReference type="NCBI Taxonomy" id="1344949"/>
    <lineage>
        <taxon>Bacteria</taxon>
        <taxon>Pseudomonadati</taxon>
        <taxon>Pseudomonadota</taxon>
        <taxon>Betaproteobacteria</taxon>
        <taxon>Burkholderiales</taxon>
        <taxon>Oxalobacteraceae</taxon>
        <taxon>Undibacterium</taxon>
    </lineage>
</organism>
<name>A0A923HLR6_9BURK</name>
<feature type="transmembrane region" description="Helical" evidence="1">
    <location>
        <begin position="76"/>
        <end position="91"/>
    </location>
</feature>
<feature type="domain" description="Acyltransferase 3" evidence="2">
    <location>
        <begin position="12"/>
        <end position="314"/>
    </location>
</feature>
<feature type="transmembrane region" description="Helical" evidence="1">
    <location>
        <begin position="43"/>
        <end position="64"/>
    </location>
</feature>
<evidence type="ECO:0000259" key="2">
    <source>
        <dbReference type="Pfam" id="PF01757"/>
    </source>
</evidence>
<feature type="transmembrane region" description="Helical" evidence="1">
    <location>
        <begin position="97"/>
        <end position="118"/>
    </location>
</feature>
<dbReference type="Proteomes" id="UP000634011">
    <property type="component" value="Unassembled WGS sequence"/>
</dbReference>
<sequence>MLPTFSSTERNSALDNIKGVLIFLVVFGHFIELHIANDSFLRPIWIFVYAFHMPMFALVSGIFSKTIVDEKQALQLIKNIVAPLIAFELIYECTEYVLVGKFSVYAGLVAPYWMLWYLMSLLSWRLMLPLFLRMQFPVALSLILALGTSYSEHAGYLLSSSRTLLFFPYFLVGAVIGPELFSSKENDRRLIIISLLIVAIAISSIFFLPPLFDYRWLYGSFSLNRLGMANITGTLYQMLQYTVSCVLGLALLYLLSRKDLGLSRIGKQSMYVFLWHGMTLIILQQSGILPAILRMEPTARLSISLLCSAVIVYLTAHPYCERLTQKIILQPMAALLTGRIKKLAASPAETLPKKSIAAE</sequence>
<keyword evidence="3" id="KW-0012">Acyltransferase</keyword>
<keyword evidence="1" id="KW-1133">Transmembrane helix</keyword>
<dbReference type="InterPro" id="IPR002656">
    <property type="entry name" value="Acyl_transf_3_dom"/>
</dbReference>